<dbReference type="AlphaFoldDB" id="A0AA46TGN6"/>
<dbReference type="GO" id="GO:0051287">
    <property type="term" value="F:NAD binding"/>
    <property type="evidence" value="ECO:0007669"/>
    <property type="project" value="InterPro"/>
</dbReference>
<dbReference type="EMBL" id="CP094970">
    <property type="protein sequence ID" value="UYM04981.1"/>
    <property type="molecule type" value="Genomic_DNA"/>
</dbReference>
<dbReference type="FunFam" id="3.40.1010.10:FF:000003">
    <property type="entry name" value="Putative Uroporphyrinogen-III C-methyltransferase"/>
    <property type="match status" value="1"/>
</dbReference>
<dbReference type="InterPro" id="IPR006366">
    <property type="entry name" value="CobA/CysG_C"/>
</dbReference>
<evidence type="ECO:0000313" key="8">
    <source>
        <dbReference type="EMBL" id="UYM04981.1"/>
    </source>
</evidence>
<dbReference type="InterPro" id="IPR000878">
    <property type="entry name" value="4pyrrol_Mease"/>
</dbReference>
<dbReference type="PIRSF" id="PIRSF036426">
    <property type="entry name" value="Sirohaem_synth"/>
    <property type="match status" value="1"/>
</dbReference>
<keyword evidence="5" id="KW-0627">Porphyrin biosynthesis</keyword>
<keyword evidence="4" id="KW-0949">S-adenosyl-L-methionine</keyword>
<protein>
    <recommendedName>
        <fullName evidence="1">uroporphyrinogen-III C-methyltransferase</fullName>
        <ecNumber evidence="1">2.1.1.107</ecNumber>
    </recommendedName>
</protein>
<dbReference type="Pfam" id="PF13241">
    <property type="entry name" value="NAD_binding_7"/>
    <property type="match status" value="1"/>
</dbReference>
<evidence type="ECO:0000256" key="3">
    <source>
        <dbReference type="ARBA" id="ARBA00022679"/>
    </source>
</evidence>
<dbReference type="GO" id="GO:0009236">
    <property type="term" value="P:cobalamin biosynthetic process"/>
    <property type="evidence" value="ECO:0007669"/>
    <property type="project" value="InterPro"/>
</dbReference>
<dbReference type="PANTHER" id="PTHR45790">
    <property type="entry name" value="SIROHEME SYNTHASE-RELATED"/>
    <property type="match status" value="1"/>
</dbReference>
<dbReference type="RefSeq" id="WP_271633744.1">
    <property type="nucleotide sequence ID" value="NZ_CP094970.1"/>
</dbReference>
<reference evidence="8" key="1">
    <citation type="submission" date="2022-01" db="EMBL/GenBank/DDBJ databases">
        <title>Nocardioidaceae gen. sp. A5X3R13.</title>
        <authorList>
            <person name="Lopez Marin M.A."/>
            <person name="Uhlik O."/>
        </authorList>
    </citation>
    <scope>NUCLEOTIDE SEQUENCE</scope>
    <source>
        <strain evidence="8">A5X3R13</strain>
    </source>
</reference>
<accession>A0AA46TGN6</accession>
<dbReference type="InterPro" id="IPR012409">
    <property type="entry name" value="Sirohaem_synth"/>
</dbReference>
<evidence type="ECO:0000256" key="4">
    <source>
        <dbReference type="ARBA" id="ARBA00022691"/>
    </source>
</evidence>
<dbReference type="SUPFAM" id="SSF51735">
    <property type="entry name" value="NAD(P)-binding Rossmann-fold domains"/>
    <property type="match status" value="1"/>
</dbReference>
<dbReference type="InterPro" id="IPR036291">
    <property type="entry name" value="NAD(P)-bd_dom_sf"/>
</dbReference>
<evidence type="ECO:0000256" key="5">
    <source>
        <dbReference type="ARBA" id="ARBA00023244"/>
    </source>
</evidence>
<evidence type="ECO:0000256" key="6">
    <source>
        <dbReference type="PIRSR" id="PIRSR036426-1"/>
    </source>
</evidence>
<dbReference type="InterPro" id="IPR035996">
    <property type="entry name" value="4pyrrol_Methylase_sf"/>
</dbReference>
<dbReference type="EC" id="2.1.1.107" evidence="1"/>
<dbReference type="GO" id="GO:0004851">
    <property type="term" value="F:uroporphyrin-III C-methyltransferase activity"/>
    <property type="evidence" value="ECO:0007669"/>
    <property type="project" value="UniProtKB-EC"/>
</dbReference>
<dbReference type="Proteomes" id="UP001164390">
    <property type="component" value="Chromosome"/>
</dbReference>
<feature type="domain" description="Tetrapyrrole methylase" evidence="7">
    <location>
        <begin position="174"/>
        <end position="385"/>
    </location>
</feature>
<evidence type="ECO:0000259" key="7">
    <source>
        <dbReference type="Pfam" id="PF00590"/>
    </source>
</evidence>
<dbReference type="KEGG" id="sgrg:L0C25_21045"/>
<keyword evidence="9" id="KW-1185">Reference proteome</keyword>
<keyword evidence="2 8" id="KW-0489">Methyltransferase</keyword>
<dbReference type="PANTHER" id="PTHR45790:SF3">
    <property type="entry name" value="S-ADENOSYL-L-METHIONINE-DEPENDENT UROPORPHYRINOGEN III METHYLTRANSFERASE, CHLOROPLASTIC"/>
    <property type="match status" value="1"/>
</dbReference>
<dbReference type="GO" id="GO:0019354">
    <property type="term" value="P:siroheme biosynthetic process"/>
    <property type="evidence" value="ECO:0007669"/>
    <property type="project" value="InterPro"/>
</dbReference>
<dbReference type="NCBIfam" id="TIGR01469">
    <property type="entry name" value="cobA_cysG_Cterm"/>
    <property type="match status" value="1"/>
</dbReference>
<sequence length="416" mass="42965">MTTTSHQPDEQPPPYPAGLRLAGKRVVVVGGGHVAQRRIPALLASGAIITVVSPEVTPAIEGLSAGDEIVWERRGFAAGDLAGAWYALALSDDAETNAAVVAEADAQQTFCVRGDDAVAGTAWTPATGRFDELTVSVLANRDPRRSAGVRDALIHALRSGEVGAPHYRRRSPGVVLVGGGPGDPELITLAGRRALAEADVVVADRLAPRELLSELSSDVEVIDATKLPRGRAAQQDEINRVLVDRALAGNRVVRLKGGDPYVFGRGMEEQLACVRAGVECTVIPGITSAVAVPAAAGVPVTHRGVTHAFTVVSGHLPPGHPDSLVDWHALARTGGSVVLLMAVDNLAAITAAMTDAGRSEDTPVAVIQEGGMPTERRLRSTLGQVGVAVAEQGFRPPAVVVVGDVVAVLDGAAVDG</sequence>
<dbReference type="InterPro" id="IPR014776">
    <property type="entry name" value="4pyrrole_Mease_sub2"/>
</dbReference>
<dbReference type="Pfam" id="PF00590">
    <property type="entry name" value="TP_methylase"/>
    <property type="match status" value="1"/>
</dbReference>
<dbReference type="Gene3D" id="3.40.1010.10">
    <property type="entry name" value="Cobalt-precorrin-4 Transmethylase, Domain 1"/>
    <property type="match status" value="1"/>
</dbReference>
<name>A0AA46TGN6_9ACTN</name>
<dbReference type="CDD" id="cd11642">
    <property type="entry name" value="SUMT"/>
    <property type="match status" value="1"/>
</dbReference>
<evidence type="ECO:0000256" key="1">
    <source>
        <dbReference type="ARBA" id="ARBA00012162"/>
    </source>
</evidence>
<dbReference type="GO" id="GO:0051266">
    <property type="term" value="F:sirohydrochlorin ferrochelatase activity"/>
    <property type="evidence" value="ECO:0007669"/>
    <property type="project" value="InterPro"/>
</dbReference>
<dbReference type="InterPro" id="IPR014777">
    <property type="entry name" value="4pyrrole_Mease_sub1"/>
</dbReference>
<dbReference type="GO" id="GO:0043115">
    <property type="term" value="F:precorrin-2 dehydrogenase activity"/>
    <property type="evidence" value="ECO:0007669"/>
    <property type="project" value="InterPro"/>
</dbReference>
<dbReference type="Gene3D" id="3.30.950.10">
    <property type="entry name" value="Methyltransferase, Cobalt-precorrin-4 Transmethylase, Domain 2"/>
    <property type="match status" value="1"/>
</dbReference>
<proteinExistence type="predicted"/>
<keyword evidence="3 8" id="KW-0808">Transferase</keyword>
<dbReference type="GO" id="GO:0032259">
    <property type="term" value="P:methylation"/>
    <property type="evidence" value="ECO:0007669"/>
    <property type="project" value="UniProtKB-KW"/>
</dbReference>
<evidence type="ECO:0000256" key="2">
    <source>
        <dbReference type="ARBA" id="ARBA00022603"/>
    </source>
</evidence>
<gene>
    <name evidence="8" type="primary">cobA</name>
    <name evidence="8" type="ORF">L0C25_21045</name>
</gene>
<dbReference type="InterPro" id="IPR050161">
    <property type="entry name" value="Siro_Cobalamin_biosynth"/>
</dbReference>
<dbReference type="Gene3D" id="3.40.50.720">
    <property type="entry name" value="NAD(P)-binding Rossmann-like Domain"/>
    <property type="match status" value="1"/>
</dbReference>
<evidence type="ECO:0000313" key="9">
    <source>
        <dbReference type="Proteomes" id="UP001164390"/>
    </source>
</evidence>
<dbReference type="NCBIfam" id="NF004790">
    <property type="entry name" value="PRK06136.1"/>
    <property type="match status" value="1"/>
</dbReference>
<organism evidence="8 9">
    <name type="scientific">Solicola gregarius</name>
    <dbReference type="NCBI Taxonomy" id="2908642"/>
    <lineage>
        <taxon>Bacteria</taxon>
        <taxon>Bacillati</taxon>
        <taxon>Actinomycetota</taxon>
        <taxon>Actinomycetes</taxon>
        <taxon>Propionibacteriales</taxon>
        <taxon>Nocardioidaceae</taxon>
        <taxon>Solicola</taxon>
    </lineage>
</organism>
<feature type="active site" description="Proton donor" evidence="6">
    <location>
        <position position="226"/>
    </location>
</feature>
<dbReference type="SUPFAM" id="SSF53790">
    <property type="entry name" value="Tetrapyrrole methylase"/>
    <property type="match status" value="1"/>
</dbReference>
<feature type="active site" description="Proton acceptor" evidence="6">
    <location>
        <position position="204"/>
    </location>
</feature>